<evidence type="ECO:0000313" key="2">
    <source>
        <dbReference type="Proteomes" id="UP000019365"/>
    </source>
</evidence>
<dbReference type="PATRIC" id="fig|1341157.4.peg.2964"/>
<gene>
    <name evidence="1" type="ORF">RF007C_12685</name>
</gene>
<dbReference type="AlphaFoldDB" id="W7UV85"/>
<reference evidence="1 2" key="1">
    <citation type="journal article" date="2014" name="PLoS ONE">
        <title>Rumen cellulosomics: divergent fiber-degrading strategies revealed by comparative genome-wide analysis of six ruminococcal strains.</title>
        <authorList>
            <person name="Dassa B."/>
            <person name="Borovok I."/>
            <person name="Ruimy-Israeli V."/>
            <person name="Lamed R."/>
            <person name="Flint H.J."/>
            <person name="Duncan S.H."/>
            <person name="Henrissat B."/>
            <person name="Coutinho P."/>
            <person name="Morrison M."/>
            <person name="Mosoni P."/>
            <person name="Yeoman C.J."/>
            <person name="White B.A."/>
            <person name="Bayer E.A."/>
        </authorList>
    </citation>
    <scope>NUCLEOTIDE SEQUENCE [LARGE SCALE GENOMIC DNA]</scope>
    <source>
        <strain evidence="1 2">007c</strain>
    </source>
</reference>
<comment type="caution">
    <text evidence="1">The sequence shown here is derived from an EMBL/GenBank/DDBJ whole genome shotgun (WGS) entry which is preliminary data.</text>
</comment>
<organism evidence="1 2">
    <name type="scientific">Ruminococcus flavefaciens 007c</name>
    <dbReference type="NCBI Taxonomy" id="1341157"/>
    <lineage>
        <taxon>Bacteria</taxon>
        <taxon>Bacillati</taxon>
        <taxon>Bacillota</taxon>
        <taxon>Clostridia</taxon>
        <taxon>Eubacteriales</taxon>
        <taxon>Oscillospiraceae</taxon>
        <taxon>Ruminococcus</taxon>
    </lineage>
</organism>
<dbReference type="Proteomes" id="UP000019365">
    <property type="component" value="Unassembled WGS sequence"/>
</dbReference>
<name>W7UV85_RUMFL</name>
<accession>W7UV85</accession>
<sequence length="98" mass="11517">MSAEDIYYYVFQQEDPVYYAQILMSRFVRTNDKRTKGLLMKFARHNSFSGDTKQIIAAALRGLMNYKDDETEKIFVDFVVCGDDYLADIAKDYWEDAE</sequence>
<dbReference type="EMBL" id="ATAX01000036">
    <property type="protein sequence ID" value="EWM52202.1"/>
    <property type="molecule type" value="Genomic_DNA"/>
</dbReference>
<proteinExistence type="predicted"/>
<evidence type="ECO:0000313" key="1">
    <source>
        <dbReference type="EMBL" id="EWM52202.1"/>
    </source>
</evidence>
<keyword evidence="2" id="KW-1185">Reference proteome</keyword>
<protein>
    <submittedName>
        <fullName evidence="1">Uncharacterized protein</fullName>
    </submittedName>
</protein>